<evidence type="ECO:0000256" key="1">
    <source>
        <dbReference type="SAM" id="MobiDB-lite"/>
    </source>
</evidence>
<name>A0A918YSZ7_9ACTN</name>
<accession>A0A918YSZ7</accession>
<feature type="region of interest" description="Disordered" evidence="1">
    <location>
        <begin position="1"/>
        <end position="22"/>
    </location>
</feature>
<comment type="caution">
    <text evidence="2">The sequence shown here is derived from an EMBL/GenBank/DDBJ whole genome shotgun (WGS) entry which is preliminary data.</text>
</comment>
<dbReference type="InterPro" id="IPR027417">
    <property type="entry name" value="P-loop_NTPase"/>
</dbReference>
<keyword evidence="3" id="KW-1185">Reference proteome</keyword>
<evidence type="ECO:0000313" key="3">
    <source>
        <dbReference type="Proteomes" id="UP000655443"/>
    </source>
</evidence>
<protein>
    <submittedName>
        <fullName evidence="2">Uncharacterized protein</fullName>
    </submittedName>
</protein>
<dbReference type="AlphaFoldDB" id="A0A918YSZ7"/>
<proteinExistence type="predicted"/>
<organism evidence="2 3">
    <name type="scientific">Streptomyces alanosinicus</name>
    <dbReference type="NCBI Taxonomy" id="68171"/>
    <lineage>
        <taxon>Bacteria</taxon>
        <taxon>Bacillati</taxon>
        <taxon>Actinomycetota</taxon>
        <taxon>Actinomycetes</taxon>
        <taxon>Kitasatosporales</taxon>
        <taxon>Streptomycetaceae</taxon>
        <taxon>Streptomyces</taxon>
    </lineage>
</organism>
<evidence type="ECO:0000313" key="2">
    <source>
        <dbReference type="EMBL" id="GHE14050.1"/>
    </source>
</evidence>
<gene>
    <name evidence="2" type="ORF">GCM10010339_83330</name>
</gene>
<dbReference type="Proteomes" id="UP000655443">
    <property type="component" value="Unassembled WGS sequence"/>
</dbReference>
<reference evidence="2" key="2">
    <citation type="submission" date="2020-09" db="EMBL/GenBank/DDBJ databases">
        <authorList>
            <person name="Sun Q."/>
            <person name="Ohkuma M."/>
        </authorList>
    </citation>
    <scope>NUCLEOTIDE SEQUENCE</scope>
    <source>
        <strain evidence="2">JCM 4714</strain>
    </source>
</reference>
<dbReference type="EMBL" id="BMVG01000046">
    <property type="protein sequence ID" value="GHE14050.1"/>
    <property type="molecule type" value="Genomic_DNA"/>
</dbReference>
<dbReference type="SUPFAM" id="SSF52540">
    <property type="entry name" value="P-loop containing nucleoside triphosphate hydrolases"/>
    <property type="match status" value="1"/>
</dbReference>
<dbReference type="Gene3D" id="3.40.50.300">
    <property type="entry name" value="P-loop containing nucleotide triphosphate hydrolases"/>
    <property type="match status" value="1"/>
</dbReference>
<reference evidence="2" key="1">
    <citation type="journal article" date="2014" name="Int. J. Syst. Evol. Microbiol.">
        <title>Complete genome sequence of Corynebacterium casei LMG S-19264T (=DSM 44701T), isolated from a smear-ripened cheese.</title>
        <authorList>
            <consortium name="US DOE Joint Genome Institute (JGI-PGF)"/>
            <person name="Walter F."/>
            <person name="Albersmeier A."/>
            <person name="Kalinowski J."/>
            <person name="Ruckert C."/>
        </authorList>
    </citation>
    <scope>NUCLEOTIDE SEQUENCE</scope>
    <source>
        <strain evidence="2">JCM 4714</strain>
    </source>
</reference>
<sequence>MRFPAHAGSATDRRKAPPPHASAGEWVRVETGPLHPVSTHALFGALTGWFTGSYDGRMPLHDLPVPRRMAWFELVQGLALTAATAPVRSADLIVAPANGQIAEQGTHRQLMAQDGRYAELYQLQQHARGP</sequence>